<dbReference type="PANTHER" id="PTHR21047">
    <property type="entry name" value="DTDP-6-DEOXY-D-GLUCOSE-3,5 EPIMERASE"/>
    <property type="match status" value="1"/>
</dbReference>
<dbReference type="Proteomes" id="UP001499951">
    <property type="component" value="Unassembled WGS sequence"/>
</dbReference>
<proteinExistence type="predicted"/>
<keyword evidence="9" id="KW-1185">Reference proteome</keyword>
<comment type="catalytic activity">
    <reaction evidence="1">
        <text>dTDP-4-dehydro-6-deoxy-alpha-D-glucose = dTDP-4-dehydro-beta-L-rhamnose</text>
        <dbReference type="Rhea" id="RHEA:16969"/>
        <dbReference type="ChEBI" id="CHEBI:57649"/>
        <dbReference type="ChEBI" id="CHEBI:62830"/>
        <dbReference type="EC" id="5.1.3.13"/>
    </reaction>
</comment>
<comment type="caution">
    <text evidence="8">The sequence shown here is derived from an EMBL/GenBank/DDBJ whole genome shotgun (WGS) entry which is preliminary data.</text>
</comment>
<evidence type="ECO:0000256" key="6">
    <source>
        <dbReference type="ARBA" id="ARBA00031424"/>
    </source>
</evidence>
<dbReference type="CDD" id="cd00438">
    <property type="entry name" value="cupin_RmlC"/>
    <property type="match status" value="1"/>
</dbReference>
<comment type="function">
    <text evidence="2">Catalyzes the epimerization of the C3' and C5'positions of dTDP-6-deoxy-D-xylo-4-hexulose, forming dTDP-6-deoxy-L-lyxo-4-hexulose.</text>
</comment>
<gene>
    <name evidence="8" type="primary">rfbC_2</name>
    <name evidence="8" type="ORF">GCM10008942_06880</name>
</gene>
<dbReference type="EMBL" id="BAAADD010000002">
    <property type="protein sequence ID" value="GAA0561083.1"/>
    <property type="molecule type" value="Genomic_DNA"/>
</dbReference>
<evidence type="ECO:0000256" key="2">
    <source>
        <dbReference type="ARBA" id="ARBA00001997"/>
    </source>
</evidence>
<evidence type="ECO:0000256" key="5">
    <source>
        <dbReference type="ARBA" id="ARBA00029758"/>
    </source>
</evidence>
<evidence type="ECO:0000256" key="7">
    <source>
        <dbReference type="ARBA" id="ARBA00033311"/>
    </source>
</evidence>
<dbReference type="InterPro" id="IPR014710">
    <property type="entry name" value="RmlC-like_jellyroll"/>
</dbReference>
<organism evidence="8 9">
    <name type="scientific">Rhizomicrobium electricum</name>
    <dbReference type="NCBI Taxonomy" id="480070"/>
    <lineage>
        <taxon>Bacteria</taxon>
        <taxon>Pseudomonadati</taxon>
        <taxon>Pseudomonadota</taxon>
        <taxon>Alphaproteobacteria</taxon>
        <taxon>Micropepsales</taxon>
        <taxon>Micropepsaceae</taxon>
        <taxon>Rhizomicrobium</taxon>
    </lineage>
</organism>
<dbReference type="Gene3D" id="2.60.120.10">
    <property type="entry name" value="Jelly Rolls"/>
    <property type="match status" value="1"/>
</dbReference>
<dbReference type="EC" id="5.1.3.13" evidence="3"/>
<dbReference type="InterPro" id="IPR011051">
    <property type="entry name" value="RmlC_Cupin_sf"/>
</dbReference>
<evidence type="ECO:0000313" key="9">
    <source>
        <dbReference type="Proteomes" id="UP001499951"/>
    </source>
</evidence>
<evidence type="ECO:0000256" key="3">
    <source>
        <dbReference type="ARBA" id="ARBA00012098"/>
    </source>
</evidence>
<evidence type="ECO:0000256" key="1">
    <source>
        <dbReference type="ARBA" id="ARBA00001298"/>
    </source>
</evidence>
<dbReference type="SUPFAM" id="SSF51182">
    <property type="entry name" value="RmlC-like cupins"/>
    <property type="match status" value="1"/>
</dbReference>
<evidence type="ECO:0000256" key="4">
    <source>
        <dbReference type="ARBA" id="ARBA00019595"/>
    </source>
</evidence>
<dbReference type="Pfam" id="PF00908">
    <property type="entry name" value="dTDP_sugar_isom"/>
    <property type="match status" value="1"/>
</dbReference>
<reference evidence="9" key="1">
    <citation type="journal article" date="2019" name="Int. J. Syst. Evol. Microbiol.">
        <title>The Global Catalogue of Microorganisms (GCM) 10K type strain sequencing project: providing services to taxonomists for standard genome sequencing and annotation.</title>
        <authorList>
            <consortium name="The Broad Institute Genomics Platform"/>
            <consortium name="The Broad Institute Genome Sequencing Center for Infectious Disease"/>
            <person name="Wu L."/>
            <person name="Ma J."/>
        </authorList>
    </citation>
    <scope>NUCLEOTIDE SEQUENCE [LARGE SCALE GENOMIC DNA]</scope>
    <source>
        <strain evidence="9">JCM 15089</strain>
    </source>
</reference>
<sequence>MILKPTDIAGAFLIEVEPLGDERGFFARTFCLETLRKAGVNTGPVRQTSISVNPRRGTLRGMHWQVEPFGENKLVRASSGTIYDVIVDIRPTSSSFRRWFGAELSAVRHNGLFIPRGCAHGFLTQSDDVTVEYAMDADFAPGQGRGARWNDPAFGIVWPFEPVLIGDRDRSYPDFAP</sequence>
<dbReference type="PANTHER" id="PTHR21047:SF2">
    <property type="entry name" value="THYMIDINE DIPHOSPHO-4-KETO-RHAMNOSE 3,5-EPIMERASE"/>
    <property type="match status" value="1"/>
</dbReference>
<dbReference type="InterPro" id="IPR000888">
    <property type="entry name" value="RmlC-like"/>
</dbReference>
<protein>
    <recommendedName>
        <fullName evidence="4">dTDP-4-dehydrorhamnose 3,5-epimerase</fullName>
        <ecNumber evidence="3">5.1.3.13</ecNumber>
    </recommendedName>
    <alternativeName>
        <fullName evidence="6">Thymidine diphospho-4-keto-rhamnose 3,5-epimerase</fullName>
    </alternativeName>
    <alternativeName>
        <fullName evidence="5">dTDP-4-keto-6-deoxyglucose 3,5-epimerase</fullName>
    </alternativeName>
    <alternativeName>
        <fullName evidence="7">dTDP-6-deoxy-D-xylo-4-hexulose 3,5-epimerase</fullName>
    </alternativeName>
</protein>
<evidence type="ECO:0000313" key="8">
    <source>
        <dbReference type="EMBL" id="GAA0561083.1"/>
    </source>
</evidence>
<dbReference type="RefSeq" id="WP_166931995.1">
    <property type="nucleotide sequence ID" value="NZ_BAAADD010000002.1"/>
</dbReference>
<name>A0ABP3PCK7_9PROT</name>
<accession>A0ABP3PCK7</accession>